<proteinExistence type="predicted"/>
<accession>A0AAV2FMX0</accession>
<name>A0AAV2FMX0_9ROSI</name>
<reference evidence="2 3" key="1">
    <citation type="submission" date="2024-04" db="EMBL/GenBank/DDBJ databases">
        <authorList>
            <person name="Fracassetti M."/>
        </authorList>
    </citation>
    <scope>NUCLEOTIDE SEQUENCE [LARGE SCALE GENOMIC DNA]</scope>
</reference>
<protein>
    <submittedName>
        <fullName evidence="2">Uncharacterized protein</fullName>
    </submittedName>
</protein>
<dbReference type="AlphaFoldDB" id="A0AAV2FMX0"/>
<sequence length="143" mass="16319">MLNFLNHICTCSTLVLGPLGIRTEANNMSQLPTIEAIFGRLRGQLLHVPGLSFPVWLEVPPGCLVNLRWVPTWKALPNSLRHYDSKQETSFFFWLLVRLLKLSMPFLFLPFLFSTTFTMELDGDSKFISLSPIRVSSSILKCF</sequence>
<feature type="transmembrane region" description="Helical" evidence="1">
    <location>
        <begin position="91"/>
        <end position="113"/>
    </location>
</feature>
<keyword evidence="1" id="KW-0812">Transmembrane</keyword>
<keyword evidence="1" id="KW-1133">Transmembrane helix</keyword>
<organism evidence="2 3">
    <name type="scientific">Linum trigynum</name>
    <dbReference type="NCBI Taxonomy" id="586398"/>
    <lineage>
        <taxon>Eukaryota</taxon>
        <taxon>Viridiplantae</taxon>
        <taxon>Streptophyta</taxon>
        <taxon>Embryophyta</taxon>
        <taxon>Tracheophyta</taxon>
        <taxon>Spermatophyta</taxon>
        <taxon>Magnoliopsida</taxon>
        <taxon>eudicotyledons</taxon>
        <taxon>Gunneridae</taxon>
        <taxon>Pentapetalae</taxon>
        <taxon>rosids</taxon>
        <taxon>fabids</taxon>
        <taxon>Malpighiales</taxon>
        <taxon>Linaceae</taxon>
        <taxon>Linum</taxon>
    </lineage>
</organism>
<evidence type="ECO:0000313" key="3">
    <source>
        <dbReference type="Proteomes" id="UP001497516"/>
    </source>
</evidence>
<dbReference type="Proteomes" id="UP001497516">
    <property type="component" value="Chromosome 7"/>
</dbReference>
<keyword evidence="3" id="KW-1185">Reference proteome</keyword>
<evidence type="ECO:0000313" key="2">
    <source>
        <dbReference type="EMBL" id="CAL1399664.1"/>
    </source>
</evidence>
<evidence type="ECO:0000256" key="1">
    <source>
        <dbReference type="SAM" id="Phobius"/>
    </source>
</evidence>
<gene>
    <name evidence="2" type="ORF">LTRI10_LOCUS39839</name>
</gene>
<dbReference type="EMBL" id="OZ034820">
    <property type="protein sequence ID" value="CAL1399664.1"/>
    <property type="molecule type" value="Genomic_DNA"/>
</dbReference>
<keyword evidence="1" id="KW-0472">Membrane</keyword>